<organism evidence="2 3">
    <name type="scientific">Rhodopseudomonas palustris</name>
    <dbReference type="NCBI Taxonomy" id="1076"/>
    <lineage>
        <taxon>Bacteria</taxon>
        <taxon>Pseudomonadati</taxon>
        <taxon>Pseudomonadota</taxon>
        <taxon>Alphaproteobacteria</taxon>
        <taxon>Hyphomicrobiales</taxon>
        <taxon>Nitrobacteraceae</taxon>
        <taxon>Rhodopseudomonas</taxon>
    </lineage>
</organism>
<proteinExistence type="predicted"/>
<dbReference type="Proteomes" id="UP001163166">
    <property type="component" value="Chromosome"/>
</dbReference>
<evidence type="ECO:0000313" key="2">
    <source>
        <dbReference type="EMBL" id="UYO41857.1"/>
    </source>
</evidence>
<dbReference type="AlphaFoldDB" id="A0AAX3E515"/>
<protein>
    <submittedName>
        <fullName evidence="2">Uncharacterized protein</fullName>
    </submittedName>
</protein>
<name>A0AAX3E515_RHOPL</name>
<dbReference type="RefSeq" id="WP_263991577.1">
    <property type="nucleotide sequence ID" value="NZ_CP076676.1"/>
</dbReference>
<evidence type="ECO:0000313" key="3">
    <source>
        <dbReference type="Proteomes" id="UP001163166"/>
    </source>
</evidence>
<feature type="signal peptide" evidence="1">
    <location>
        <begin position="1"/>
        <end position="26"/>
    </location>
</feature>
<accession>A0AAX3E515</accession>
<keyword evidence="1" id="KW-0732">Signal</keyword>
<sequence length="158" mass="17471">MTGASISALAALAGSAIGGLASLATAWLTQSHQEQTARIAQENTRRERIFGEFIDQASKLYVDALVHSLDDPTKMIGIYAVIGKLRLFAAADTIQEAERVIEAIVEIYFRPPLDLHDRKTLDVNKYDLLQPFAEACRRELFLASPARRPPTRTARAAY</sequence>
<dbReference type="EMBL" id="CP076676">
    <property type="protein sequence ID" value="UYO41857.1"/>
    <property type="molecule type" value="Genomic_DNA"/>
</dbReference>
<gene>
    <name evidence="2" type="ORF">KQX62_11410</name>
</gene>
<evidence type="ECO:0000256" key="1">
    <source>
        <dbReference type="SAM" id="SignalP"/>
    </source>
</evidence>
<feature type="chain" id="PRO_5043881187" evidence="1">
    <location>
        <begin position="27"/>
        <end position="158"/>
    </location>
</feature>
<reference evidence="2" key="1">
    <citation type="journal article" date="2022" name="Biol. Control">
        <title>In silico genomic analysis of Rhodopseudomonas palustris strains revealed potential biocontrol agents and crop yield enhancers.</title>
        <authorList>
            <person name="Surachat K."/>
            <person name="Kantachote D."/>
            <person name="Deachamag P."/>
            <person name="Wonglapsuwan M."/>
        </authorList>
    </citation>
    <scope>NUCLEOTIDE SEQUENCE</scope>
    <source>
        <strain evidence="2">TLS06</strain>
    </source>
</reference>